<accession>A0A438GWT7</accession>
<name>A0A438GWT7_VITVI</name>
<dbReference type="GO" id="GO:0003700">
    <property type="term" value="F:DNA-binding transcription factor activity"/>
    <property type="evidence" value="ECO:0007669"/>
    <property type="project" value="InterPro"/>
</dbReference>
<evidence type="ECO:0000313" key="2">
    <source>
        <dbReference type="Proteomes" id="UP000288805"/>
    </source>
</evidence>
<reference evidence="1 2" key="1">
    <citation type="journal article" date="2018" name="PLoS Genet.">
        <title>Population sequencing reveals clonal diversity and ancestral inbreeding in the grapevine cultivar Chardonnay.</title>
        <authorList>
            <person name="Roach M.J."/>
            <person name="Johnson D.L."/>
            <person name="Bohlmann J."/>
            <person name="van Vuuren H.J."/>
            <person name="Jones S.J."/>
            <person name="Pretorius I.S."/>
            <person name="Schmidt S.A."/>
            <person name="Borneman A.R."/>
        </authorList>
    </citation>
    <scope>NUCLEOTIDE SEQUENCE [LARGE SCALE GENOMIC DNA]</scope>
    <source>
        <strain evidence="2">cv. Chardonnay</strain>
        <tissue evidence="1">Leaf</tissue>
    </source>
</reference>
<dbReference type="AlphaFoldDB" id="A0A438GWT7"/>
<protein>
    <submittedName>
        <fullName evidence="1">Ethylene-responsive transcription factor ERF025</fullName>
    </submittedName>
</protein>
<dbReference type="PANTHER" id="PTHR31839:SF85">
    <property type="entry name" value="AP2_ERF DOMAIN-CONTAINING PROTEIN"/>
    <property type="match status" value="1"/>
</dbReference>
<proteinExistence type="predicted"/>
<comment type="caution">
    <text evidence="1">The sequence shown here is derived from an EMBL/GenBank/DDBJ whole genome shotgun (WGS) entry which is preliminary data.</text>
</comment>
<dbReference type="EMBL" id="QGNW01000325">
    <property type="protein sequence ID" value="RVW76659.1"/>
    <property type="molecule type" value="Genomic_DNA"/>
</dbReference>
<sequence length="164" mass="17963">MEESGAEVINGYQRFRAAQNYVLEYGSARTTPEMAAAAFDVPLLALKGINANLNFPNSALSFHIPKSTSAGDIRAAVVNTAKAQQAKYKNLESPDPIQPKKEKTTQLGSLAAGEDQFIEEEDLLSMPNLLVDMAEGMLVSLSRLKSQTFDEGIFILFFTFHLFA</sequence>
<dbReference type="Proteomes" id="UP000288805">
    <property type="component" value="Unassembled WGS sequence"/>
</dbReference>
<organism evidence="1 2">
    <name type="scientific">Vitis vinifera</name>
    <name type="common">Grape</name>
    <dbReference type="NCBI Taxonomy" id="29760"/>
    <lineage>
        <taxon>Eukaryota</taxon>
        <taxon>Viridiplantae</taxon>
        <taxon>Streptophyta</taxon>
        <taxon>Embryophyta</taxon>
        <taxon>Tracheophyta</taxon>
        <taxon>Spermatophyta</taxon>
        <taxon>Magnoliopsida</taxon>
        <taxon>eudicotyledons</taxon>
        <taxon>Gunneridae</taxon>
        <taxon>Pentapetalae</taxon>
        <taxon>rosids</taxon>
        <taxon>Vitales</taxon>
        <taxon>Vitaceae</taxon>
        <taxon>Viteae</taxon>
        <taxon>Vitis</taxon>
    </lineage>
</organism>
<dbReference type="InterPro" id="IPR045277">
    <property type="entry name" value="DRE1A-I"/>
</dbReference>
<gene>
    <name evidence="1" type="primary">ERF025_5</name>
    <name evidence="1" type="ORF">CK203_049650</name>
</gene>
<evidence type="ECO:0000313" key="1">
    <source>
        <dbReference type="EMBL" id="RVW76659.1"/>
    </source>
</evidence>
<dbReference type="PANTHER" id="PTHR31839">
    <property type="entry name" value="DEHYDRATION-RESPONSIVE ELEMENT-BINDING PROTEIN 1D"/>
    <property type="match status" value="1"/>
</dbReference>